<sequence length="349" mass="37972">MARLSLKNIQKTFGNFQALEDVNLDIASGEFICLLGGSGCGKTTLLRIIAGLEDQTSGEMLLEGADLTKVHCHKRNVGMVFQSLALFPHLNVGQNIAYGLDVRGVAKNTRLARARDLLEVVGLTGLFERPVSALSGGQRQRVAIARALAIEPTLFLMDEPFSALDAGLREHLQIEVKKLQRKLGVTTIFVTHDQNEAMSIADRIVILNEGRIEQAGSPTEVYARPQTRFVADFMGTNNIFSPEFSQGGPVMLDGVDLGSPQGDLAALSGKYTIAVRPEYVRLKPVSADESGLIGTVDFVRHLGASVETELSVGERTFIHTMVSDRAPDFQVGDRAEIQFDLSHAWVILS</sequence>
<dbReference type="GO" id="GO:0015697">
    <property type="term" value="P:quaternary ammonium group transport"/>
    <property type="evidence" value="ECO:0007669"/>
    <property type="project" value="UniProtKB-ARBA"/>
</dbReference>
<dbReference type="RefSeq" id="WP_058310025.1">
    <property type="nucleotide sequence ID" value="NZ_CYTW01000001.1"/>
</dbReference>
<dbReference type="SUPFAM" id="SSF50331">
    <property type="entry name" value="MOP-like"/>
    <property type="match status" value="1"/>
</dbReference>
<evidence type="ECO:0000259" key="4">
    <source>
        <dbReference type="PROSITE" id="PS50893"/>
    </source>
</evidence>
<organism evidence="5 6">
    <name type="scientific">Shimia thalassica</name>
    <dbReference type="NCBI Taxonomy" id="1715693"/>
    <lineage>
        <taxon>Bacteria</taxon>
        <taxon>Pseudomonadati</taxon>
        <taxon>Pseudomonadota</taxon>
        <taxon>Alphaproteobacteria</taxon>
        <taxon>Rhodobacterales</taxon>
        <taxon>Roseobacteraceae</taxon>
    </lineage>
</organism>
<proteinExistence type="predicted"/>
<dbReference type="InterPro" id="IPR050093">
    <property type="entry name" value="ABC_SmlMolc_Importer"/>
</dbReference>
<dbReference type="InterPro" id="IPR003593">
    <property type="entry name" value="AAA+_ATPase"/>
</dbReference>
<dbReference type="GO" id="GO:0016887">
    <property type="term" value="F:ATP hydrolysis activity"/>
    <property type="evidence" value="ECO:0007669"/>
    <property type="project" value="InterPro"/>
</dbReference>
<dbReference type="InterPro" id="IPR017871">
    <property type="entry name" value="ABC_transporter-like_CS"/>
</dbReference>
<dbReference type="InterPro" id="IPR027417">
    <property type="entry name" value="P-loop_NTPase"/>
</dbReference>
<dbReference type="PROSITE" id="PS50893">
    <property type="entry name" value="ABC_TRANSPORTER_2"/>
    <property type="match status" value="1"/>
</dbReference>
<dbReference type="FunFam" id="3.40.50.300:FF:000425">
    <property type="entry name" value="Probable ABC transporter, ATP-binding subunit"/>
    <property type="match status" value="1"/>
</dbReference>
<dbReference type="Pfam" id="PF00005">
    <property type="entry name" value="ABC_tran"/>
    <property type="match status" value="1"/>
</dbReference>
<evidence type="ECO:0000313" key="5">
    <source>
        <dbReference type="EMBL" id="CUJ87934.1"/>
    </source>
</evidence>
<dbReference type="EMBL" id="CYTW01000001">
    <property type="protein sequence ID" value="CUJ87934.1"/>
    <property type="molecule type" value="Genomic_DNA"/>
</dbReference>
<feature type="domain" description="ABC transporter" evidence="4">
    <location>
        <begin position="4"/>
        <end position="234"/>
    </location>
</feature>
<dbReference type="InterPro" id="IPR003439">
    <property type="entry name" value="ABC_transporter-like_ATP-bd"/>
</dbReference>
<name>A0A0P1I389_9RHOB</name>
<dbReference type="SMART" id="SM00382">
    <property type="entry name" value="AAA"/>
    <property type="match status" value="1"/>
</dbReference>
<keyword evidence="1" id="KW-0813">Transport</keyword>
<keyword evidence="3 5" id="KW-0067">ATP-binding</keyword>
<dbReference type="GO" id="GO:0005524">
    <property type="term" value="F:ATP binding"/>
    <property type="evidence" value="ECO:0007669"/>
    <property type="project" value="UniProtKB-KW"/>
</dbReference>
<dbReference type="GeneID" id="83879911"/>
<dbReference type="AlphaFoldDB" id="A0A0P1I389"/>
<dbReference type="EC" id="3.6.3.25" evidence="5"/>
<keyword evidence="6" id="KW-1185">Reference proteome</keyword>
<dbReference type="InterPro" id="IPR008995">
    <property type="entry name" value="Mo/tungstate-bd_C_term_dom"/>
</dbReference>
<keyword evidence="5" id="KW-0378">Hydrolase</keyword>
<evidence type="ECO:0000313" key="6">
    <source>
        <dbReference type="Proteomes" id="UP000051870"/>
    </source>
</evidence>
<keyword evidence="2" id="KW-0547">Nucleotide-binding</keyword>
<dbReference type="PANTHER" id="PTHR42781">
    <property type="entry name" value="SPERMIDINE/PUTRESCINE IMPORT ATP-BINDING PROTEIN POTA"/>
    <property type="match status" value="1"/>
</dbReference>
<dbReference type="PANTHER" id="PTHR42781:SF4">
    <property type="entry name" value="SPERMIDINE_PUTRESCINE IMPORT ATP-BINDING PROTEIN POTA"/>
    <property type="match status" value="1"/>
</dbReference>
<dbReference type="InterPro" id="IPR013611">
    <property type="entry name" value="Transp-assoc_OB_typ2"/>
</dbReference>
<dbReference type="Gene3D" id="2.40.50.100">
    <property type="match status" value="1"/>
</dbReference>
<evidence type="ECO:0000256" key="2">
    <source>
        <dbReference type="ARBA" id="ARBA00022741"/>
    </source>
</evidence>
<dbReference type="Pfam" id="PF08402">
    <property type="entry name" value="TOBE_2"/>
    <property type="match status" value="1"/>
</dbReference>
<protein>
    <submittedName>
        <fullName evidence="5">Sulfate/thiosulfate import ATP-binding protein CysA</fullName>
        <ecNumber evidence="5">3.6.3.25</ecNumber>
    </submittedName>
</protein>
<dbReference type="PROSITE" id="PS00211">
    <property type="entry name" value="ABC_TRANSPORTER_1"/>
    <property type="match status" value="1"/>
</dbReference>
<dbReference type="Gene3D" id="3.40.50.300">
    <property type="entry name" value="P-loop containing nucleotide triphosphate hydrolases"/>
    <property type="match status" value="1"/>
</dbReference>
<evidence type="ECO:0000256" key="3">
    <source>
        <dbReference type="ARBA" id="ARBA00022840"/>
    </source>
</evidence>
<dbReference type="GO" id="GO:0022857">
    <property type="term" value="F:transmembrane transporter activity"/>
    <property type="evidence" value="ECO:0007669"/>
    <property type="project" value="InterPro"/>
</dbReference>
<dbReference type="SUPFAM" id="SSF52540">
    <property type="entry name" value="P-loop containing nucleoside triphosphate hydrolases"/>
    <property type="match status" value="1"/>
</dbReference>
<evidence type="ECO:0000256" key="1">
    <source>
        <dbReference type="ARBA" id="ARBA00022448"/>
    </source>
</evidence>
<dbReference type="GO" id="GO:0043190">
    <property type="term" value="C:ATP-binding cassette (ABC) transporter complex"/>
    <property type="evidence" value="ECO:0007669"/>
    <property type="project" value="InterPro"/>
</dbReference>
<dbReference type="STRING" id="1715693.PH7735_00839"/>
<accession>A0A0P1I389</accession>
<reference evidence="6" key="1">
    <citation type="submission" date="2015-09" db="EMBL/GenBank/DDBJ databases">
        <authorList>
            <person name="Rodrigo-Torres Lidia"/>
            <person name="Arahal R.David."/>
        </authorList>
    </citation>
    <scope>NUCLEOTIDE SEQUENCE [LARGE SCALE GENOMIC DNA]</scope>
    <source>
        <strain evidence="6">CECT 7735</strain>
    </source>
</reference>
<dbReference type="Proteomes" id="UP000051870">
    <property type="component" value="Unassembled WGS sequence"/>
</dbReference>
<gene>
    <name evidence="5" type="primary">cysA_1</name>
    <name evidence="5" type="ORF">PH7735_00839</name>
</gene>